<evidence type="ECO:0000256" key="3">
    <source>
        <dbReference type="ARBA" id="ARBA00023125"/>
    </source>
</evidence>
<keyword evidence="4" id="KW-0804">Transcription</keyword>
<dbReference type="Pfam" id="PF00126">
    <property type="entry name" value="HTH_1"/>
    <property type="match status" value="1"/>
</dbReference>
<accession>A0ABU9M2U4</accession>
<dbReference type="InterPro" id="IPR000847">
    <property type="entry name" value="LysR_HTH_N"/>
</dbReference>
<dbReference type="PROSITE" id="PS50931">
    <property type="entry name" value="HTH_LYSR"/>
    <property type="match status" value="1"/>
</dbReference>
<dbReference type="Gene3D" id="1.10.10.10">
    <property type="entry name" value="Winged helix-like DNA-binding domain superfamily/Winged helix DNA-binding domain"/>
    <property type="match status" value="1"/>
</dbReference>
<dbReference type="PRINTS" id="PR00039">
    <property type="entry name" value="HTHLYSR"/>
</dbReference>
<dbReference type="SUPFAM" id="SSF46785">
    <property type="entry name" value="Winged helix' DNA-binding domain"/>
    <property type="match status" value="1"/>
</dbReference>
<reference evidence="6 7" key="1">
    <citation type="submission" date="2024-04" db="EMBL/GenBank/DDBJ databases">
        <title>Draft Genome Sequence of Isolates Cultured from Underwater Hawaii Seamounts in the North Pacific Ocean.</title>
        <authorList>
            <person name="Sharma I."/>
            <person name="Darden B."/>
            <person name="Creggett J."/>
            <person name="Taylor S."/>
            <person name="Grant M.P."/>
            <person name="Scott J."/>
            <person name="Attles S."/>
            <person name="Walker S."/>
            <person name="Johnson G."/>
            <person name="St. Cloud C."/>
        </authorList>
    </citation>
    <scope>NUCLEOTIDE SEQUENCE [LARGE SCALE GENOMIC DNA]</scope>
    <source>
        <strain evidence="6 7">03GJ23</strain>
    </source>
</reference>
<evidence type="ECO:0000256" key="4">
    <source>
        <dbReference type="ARBA" id="ARBA00023163"/>
    </source>
</evidence>
<gene>
    <name evidence="6" type="ORF">AAGW23_03005</name>
</gene>
<dbReference type="SUPFAM" id="SSF53850">
    <property type="entry name" value="Periplasmic binding protein-like II"/>
    <property type="match status" value="1"/>
</dbReference>
<dbReference type="EMBL" id="JBCFXD010000001">
    <property type="protein sequence ID" value="MEL7557814.1"/>
    <property type="molecule type" value="Genomic_DNA"/>
</dbReference>
<dbReference type="InterPro" id="IPR050950">
    <property type="entry name" value="HTH-type_LysR_regulators"/>
</dbReference>
<dbReference type="Gene3D" id="3.40.190.10">
    <property type="entry name" value="Periplasmic binding protein-like II"/>
    <property type="match status" value="2"/>
</dbReference>
<name>A0ABU9M2U4_STUCH</name>
<keyword evidence="2" id="KW-0805">Transcription regulation</keyword>
<dbReference type="RefSeq" id="WP_342404880.1">
    <property type="nucleotide sequence ID" value="NZ_JBCFXD010000001.1"/>
</dbReference>
<evidence type="ECO:0000313" key="6">
    <source>
        <dbReference type="EMBL" id="MEL7557814.1"/>
    </source>
</evidence>
<evidence type="ECO:0000313" key="7">
    <source>
        <dbReference type="Proteomes" id="UP001467669"/>
    </source>
</evidence>
<dbReference type="PANTHER" id="PTHR30419">
    <property type="entry name" value="HTH-TYPE TRANSCRIPTIONAL REGULATOR YBHD"/>
    <property type="match status" value="1"/>
</dbReference>
<dbReference type="InterPro" id="IPR036390">
    <property type="entry name" value="WH_DNA-bd_sf"/>
</dbReference>
<proteinExistence type="inferred from homology"/>
<keyword evidence="3" id="KW-0238">DNA-binding</keyword>
<sequence length="294" mass="32541">MNDLRQLRHFVALVDHGHFSRAADALHLSQPALSRSIQALEASLGCSLLNRHSRGISLTAQGRLVEAHARRLLLGSRALIEAVQQIDNLEAGQLRLGAGPFPASRLVPEALARLVDRHPRLAVTVTVGDWRTLREALVDERIELFVADIRELHSDPALEIVPLPIHPGTLVCRPGHALLTQRQVRFEDLARYPLAGSQLPEPVEQAVLAETGREMLSIQCDNFLLLMKMTEQSDAICLAPRDVVQEALDEGRLIKLDPLSDRLSHHSAYGLVYRRGHQLSPAGDALRAEILRGR</sequence>
<dbReference type="Proteomes" id="UP001467669">
    <property type="component" value="Unassembled WGS sequence"/>
</dbReference>
<keyword evidence="7" id="KW-1185">Reference proteome</keyword>
<dbReference type="PANTHER" id="PTHR30419:SF30">
    <property type="entry name" value="LYSR FAMILY TRANSCRIPTIONAL REGULATOR"/>
    <property type="match status" value="1"/>
</dbReference>
<evidence type="ECO:0000256" key="1">
    <source>
        <dbReference type="ARBA" id="ARBA00009437"/>
    </source>
</evidence>
<evidence type="ECO:0000259" key="5">
    <source>
        <dbReference type="PROSITE" id="PS50931"/>
    </source>
</evidence>
<dbReference type="InterPro" id="IPR036388">
    <property type="entry name" value="WH-like_DNA-bd_sf"/>
</dbReference>
<evidence type="ECO:0000256" key="2">
    <source>
        <dbReference type="ARBA" id="ARBA00023015"/>
    </source>
</evidence>
<dbReference type="InterPro" id="IPR005119">
    <property type="entry name" value="LysR_subst-bd"/>
</dbReference>
<protein>
    <submittedName>
        <fullName evidence="6">LysR family transcriptional regulator</fullName>
    </submittedName>
</protein>
<comment type="similarity">
    <text evidence="1">Belongs to the LysR transcriptional regulatory family.</text>
</comment>
<dbReference type="Pfam" id="PF03466">
    <property type="entry name" value="LysR_substrate"/>
    <property type="match status" value="1"/>
</dbReference>
<comment type="caution">
    <text evidence="6">The sequence shown here is derived from an EMBL/GenBank/DDBJ whole genome shotgun (WGS) entry which is preliminary data.</text>
</comment>
<feature type="domain" description="HTH lysR-type" evidence="5">
    <location>
        <begin position="1"/>
        <end position="59"/>
    </location>
</feature>
<organism evidence="6 7">
    <name type="scientific">Stutzerimonas chloritidismutans</name>
    <name type="common">Pseudomonas chloritidismutans</name>
    <dbReference type="NCBI Taxonomy" id="203192"/>
    <lineage>
        <taxon>Bacteria</taxon>
        <taxon>Pseudomonadati</taxon>
        <taxon>Pseudomonadota</taxon>
        <taxon>Gammaproteobacteria</taxon>
        <taxon>Pseudomonadales</taxon>
        <taxon>Pseudomonadaceae</taxon>
        <taxon>Stutzerimonas</taxon>
    </lineage>
</organism>